<proteinExistence type="predicted"/>
<name>A0AA42DLA7_9FIRM</name>
<gene>
    <name evidence="2" type="ORF">PBV87_05000</name>
</gene>
<dbReference type="SUPFAM" id="SSF53850">
    <property type="entry name" value="Periplasmic binding protein-like II"/>
    <property type="match status" value="1"/>
</dbReference>
<reference evidence="2" key="1">
    <citation type="journal article" date="2023" name="Int. J. Syst. Evol. Microbiol.">
        <title>&lt;i&gt;Holtiella tumoricola&lt;/i&gt; gen. nov. sp. nov., isolated from a human clinical sample.</title>
        <authorList>
            <person name="Allen-Vercoe E."/>
            <person name="Daigneault M.C."/>
            <person name="Vancuren S.J."/>
            <person name="Cochrane K."/>
            <person name="O'Neal L.L."/>
            <person name="Sankaranarayanan K."/>
            <person name="Lawson P.A."/>
        </authorList>
    </citation>
    <scope>NUCLEOTIDE SEQUENCE</scope>
    <source>
        <strain evidence="2">CC70A</strain>
    </source>
</reference>
<accession>A0AA42DLA7</accession>
<organism evidence="2 3">
    <name type="scientific">Holtiella tumoricola</name>
    <dbReference type="NCBI Taxonomy" id="3018743"/>
    <lineage>
        <taxon>Bacteria</taxon>
        <taxon>Bacillati</taxon>
        <taxon>Bacillota</taxon>
        <taxon>Clostridia</taxon>
        <taxon>Lachnospirales</taxon>
        <taxon>Cellulosilyticaceae</taxon>
        <taxon>Holtiella</taxon>
    </lineage>
</organism>
<dbReference type="InterPro" id="IPR050490">
    <property type="entry name" value="Bact_solute-bd_prot1"/>
</dbReference>
<dbReference type="RefSeq" id="WP_271011359.1">
    <property type="nucleotide sequence ID" value="NZ_JAQIFT010000016.1"/>
</dbReference>
<dbReference type="AlphaFoldDB" id="A0AA42DLA7"/>
<dbReference type="Pfam" id="PF01547">
    <property type="entry name" value="SBP_bac_1"/>
    <property type="match status" value="1"/>
</dbReference>
<protein>
    <submittedName>
        <fullName evidence="2">Extracellular solute-binding protein</fullName>
    </submittedName>
</protein>
<dbReference type="EMBL" id="JAQIFT010000016">
    <property type="protein sequence ID" value="MDA3730856.1"/>
    <property type="molecule type" value="Genomic_DNA"/>
</dbReference>
<sequence>MKRFKKYVALGLCTLMFSTIVPVARANTYTDTSEVATQAVLKASDYEAFLATYENAKRPTKLVEFKIGNEQQASPMIVNDYIEGMKEGVYTQEGDRIVWTAQVEEAGLYAIELEYVAEYDRGSPIQRTFYINDEIQHSGALDVEFARTYIDNPSDIGKRDQNQNEIRPSQLEVKKLQKDFVKDSMGYYSEPYLFYLEKGMNTLTIEGVSEPMTIGKVWATPLSEKQSYQDYKTNYQDKKLAGQDTIFLDAEKANYKSTPVLYAQHDRTSPKTIPYDEDAQLLNMIGGTNWSIPGQNLVWEFEVKEAGLYTIYLKAKQNYNRDFKSSRQISIDGEVPFKEFVNWEFGYQPKWQLVELGDENGAYTLYLEPGVHELKLEANLGEVTTQTRKVQDILLQLNNLYTDIMIITGATPDRMRDYRLGTLMPELTGEMTRLAEELQAVADWMSAYSGKGQNNAALEVSARQLRKMSKDADIIPRELDFFKSNNGALANWLVKVRDQSLALDYIAIVSKEDVQLATPNATFIEQFIYGFKNFLKSFSDDYATLGTTTSQTEERPSIKVWIPTGRDQAQVLRKLIDMYFTPHYGIDVDLQLVTAGSLLPATVAGIGPDVALSMGDTEPVNYAVRDAVIDLNRFADFEEVAKRFLPERMVPLTFEDKVYALPETQNFNVMFYRTDVLEELGVQVPTTWIDVVATIPILLKNNMNFALPVSVPRADLIEAGTSTYYTMLFQNGGEIYKDNGMASNIDSEIGLESFKQWTNLFVNYALPQEYDFLTRFRTGESPIVVGNFANFNTLMVSAPEIKGLWGFSLIPGTMKADGTIDHSTPISGSDCFILKNSKNYDASWEFMKWWTSAEIQVAFGKEMESILGPSARYATANLEAFGNIPWDNAFYKVLNEQMKWGRGIEQVPGGYFTGRHINNAFRKVVTGKGDIRETLLDYVYVINQELIGKRKEFGLPVIEQY</sequence>
<evidence type="ECO:0000313" key="2">
    <source>
        <dbReference type="EMBL" id="MDA3730856.1"/>
    </source>
</evidence>
<feature type="chain" id="PRO_5041416639" evidence="1">
    <location>
        <begin position="27"/>
        <end position="961"/>
    </location>
</feature>
<feature type="signal peptide" evidence="1">
    <location>
        <begin position="1"/>
        <end position="26"/>
    </location>
</feature>
<evidence type="ECO:0000313" key="3">
    <source>
        <dbReference type="Proteomes" id="UP001169242"/>
    </source>
</evidence>
<keyword evidence="1" id="KW-0732">Signal</keyword>
<dbReference type="InterPro" id="IPR006059">
    <property type="entry name" value="SBP"/>
</dbReference>
<dbReference type="PANTHER" id="PTHR43649:SF27">
    <property type="entry name" value="EXTRACELLULAR SOLUTE-BINDING PROTEIN FAMILY 1"/>
    <property type="match status" value="1"/>
</dbReference>
<evidence type="ECO:0000256" key="1">
    <source>
        <dbReference type="SAM" id="SignalP"/>
    </source>
</evidence>
<dbReference type="Gene3D" id="2.60.120.260">
    <property type="entry name" value="Galactose-binding domain-like"/>
    <property type="match status" value="2"/>
</dbReference>
<keyword evidence="3" id="KW-1185">Reference proteome</keyword>
<dbReference type="PANTHER" id="PTHR43649">
    <property type="entry name" value="ARABINOSE-BINDING PROTEIN-RELATED"/>
    <property type="match status" value="1"/>
</dbReference>
<dbReference type="Proteomes" id="UP001169242">
    <property type="component" value="Unassembled WGS sequence"/>
</dbReference>
<comment type="caution">
    <text evidence="2">The sequence shown here is derived from an EMBL/GenBank/DDBJ whole genome shotgun (WGS) entry which is preliminary data.</text>
</comment>
<dbReference type="Gene3D" id="3.40.190.10">
    <property type="entry name" value="Periplasmic binding protein-like II"/>
    <property type="match status" value="1"/>
</dbReference>